<sequence>MSQQGERPTGHDDDWWGQLYDATGDTGPTPAADSLDDRFASAAGTVASGTAPPEPDGSPVVPEQRGGGATPRGEALGRRLARRDREPRSDPPDGFLDPTRPAENLPPSMSADAAPDPSEIEDAVPSGSGEDFGRSGSGEDSGPLWSGGGRGSSRSGGDSGSSRGDGDLGVPGDGEGSGFSRGGGDPGLSWSSGYPGPSGSGEDPGPPSAEAEPGPWWSSEATGFSRSGVDPRSSAGGEEPLPPWEPPPAEPPAPATFPPGPTPPGFHAESLRGRTSRESPGAAVPPRPTAPPDPAPPGATAPVDALPEPVLTVPHQPPPVDYVGSGPPTYDAEPTALPPADPDDLDDLVADTVLDGARYGASTLRAASVRGDSARFRGEPRRDSLLTARFGAGEHALVLVAMATGARATPGAHRAAAEACRWIGRAVGRSHARLAEDIRAARRGDLKSGLHRLTDRSLGKLRASAAEQGIEPEEYTAGLRCLLLTGDPECRTRVFFGVGAGGLFRLRDGEWQDIEPRVAETTGEAVVGFGSLPHETPEGDRLTMDLGITTPPSPYEPSPEPPREPFRFRASVARPGDTLLLCTGGLAEPLRGEPQFCEHLTERWSAAEPPGLAAFLADTQVRVKGYADDRTVAAVWEA</sequence>
<accession>A0A1I2NW70</accession>
<dbReference type="Pfam" id="PF13672">
    <property type="entry name" value="PP2C_2"/>
    <property type="match status" value="1"/>
</dbReference>
<feature type="compositionally biased region" description="Low complexity" evidence="1">
    <location>
        <begin position="106"/>
        <end position="117"/>
    </location>
</feature>
<feature type="compositionally biased region" description="Low complexity" evidence="1">
    <location>
        <begin position="152"/>
        <end position="162"/>
    </location>
</feature>
<name>A0A1I2NW70_9ACTN</name>
<proteinExistence type="predicted"/>
<reference evidence="3 4" key="1">
    <citation type="submission" date="2016-10" db="EMBL/GenBank/DDBJ databases">
        <authorList>
            <person name="de Groot N.N."/>
        </authorList>
    </citation>
    <scope>NUCLEOTIDE SEQUENCE [LARGE SCALE GENOMIC DNA]</scope>
    <source>
        <strain evidence="3 4">OK461</strain>
    </source>
</reference>
<dbReference type="STRING" id="68239.GCA_000745715_06779"/>
<feature type="region of interest" description="Disordered" evidence="1">
    <location>
        <begin position="1"/>
        <end position="343"/>
    </location>
</feature>
<organism evidence="3 4">
    <name type="scientific">Streptomyces mirabilis</name>
    <dbReference type="NCBI Taxonomy" id="68239"/>
    <lineage>
        <taxon>Bacteria</taxon>
        <taxon>Bacillati</taxon>
        <taxon>Actinomycetota</taxon>
        <taxon>Actinomycetes</taxon>
        <taxon>Kitasatosporales</taxon>
        <taxon>Streptomycetaceae</taxon>
        <taxon>Streptomyces</taxon>
    </lineage>
</organism>
<gene>
    <name evidence="3" type="ORF">SAMN02787118_115194</name>
</gene>
<feature type="compositionally biased region" description="Low complexity" evidence="1">
    <location>
        <begin position="40"/>
        <end position="51"/>
    </location>
</feature>
<feature type="compositionally biased region" description="Pro residues" evidence="1">
    <location>
        <begin position="283"/>
        <end position="299"/>
    </location>
</feature>
<feature type="domain" description="PPM-type phosphatase" evidence="2">
    <location>
        <begin position="370"/>
        <end position="617"/>
    </location>
</feature>
<dbReference type="AlphaFoldDB" id="A0A1I2NW70"/>
<evidence type="ECO:0000313" key="3">
    <source>
        <dbReference type="EMBL" id="SFG08114.1"/>
    </source>
</evidence>
<dbReference type="Proteomes" id="UP000181942">
    <property type="component" value="Unassembled WGS sequence"/>
</dbReference>
<dbReference type="RefSeq" id="WP_075031093.1">
    <property type="nucleotide sequence ID" value="NZ_FONR01000015.1"/>
</dbReference>
<dbReference type="InterPro" id="IPR001932">
    <property type="entry name" value="PPM-type_phosphatase-like_dom"/>
</dbReference>
<evidence type="ECO:0000313" key="4">
    <source>
        <dbReference type="Proteomes" id="UP000181942"/>
    </source>
</evidence>
<feature type="compositionally biased region" description="Pro residues" evidence="1">
    <location>
        <begin position="240"/>
        <end position="264"/>
    </location>
</feature>
<evidence type="ECO:0000256" key="1">
    <source>
        <dbReference type="SAM" id="MobiDB-lite"/>
    </source>
</evidence>
<protein>
    <submittedName>
        <fullName evidence="3">Protein phosphatase 2C</fullName>
    </submittedName>
</protein>
<evidence type="ECO:0000259" key="2">
    <source>
        <dbReference type="Pfam" id="PF13672"/>
    </source>
</evidence>
<feature type="compositionally biased region" description="Low complexity" evidence="1">
    <location>
        <begin position="187"/>
        <end position="217"/>
    </location>
</feature>
<dbReference type="OrthoDB" id="4349962at2"/>
<dbReference type="EMBL" id="FONR01000015">
    <property type="protein sequence ID" value="SFG08114.1"/>
    <property type="molecule type" value="Genomic_DNA"/>
</dbReference>
<feature type="compositionally biased region" description="Gly residues" evidence="1">
    <location>
        <begin position="167"/>
        <end position="186"/>
    </location>
</feature>